<evidence type="ECO:0000313" key="2">
    <source>
        <dbReference type="Proteomes" id="UP000649617"/>
    </source>
</evidence>
<evidence type="ECO:0000313" key="1">
    <source>
        <dbReference type="EMBL" id="CAE7718516.1"/>
    </source>
</evidence>
<keyword evidence="2" id="KW-1185">Reference proteome</keyword>
<reference evidence="1" key="1">
    <citation type="submission" date="2021-02" db="EMBL/GenBank/DDBJ databases">
        <authorList>
            <person name="Dougan E. K."/>
            <person name="Rhodes N."/>
            <person name="Thang M."/>
            <person name="Chan C."/>
        </authorList>
    </citation>
    <scope>NUCLEOTIDE SEQUENCE</scope>
</reference>
<protein>
    <submittedName>
        <fullName evidence="1">DEK1 protein</fullName>
    </submittedName>
</protein>
<feature type="non-terminal residue" evidence="1">
    <location>
        <position position="102"/>
    </location>
</feature>
<dbReference type="OrthoDB" id="431541at2759"/>
<gene>
    <name evidence="1" type="primary">DEK1</name>
    <name evidence="1" type="ORF">SPIL2461_LOCUS20439</name>
</gene>
<comment type="caution">
    <text evidence="1">The sequence shown here is derived from an EMBL/GenBank/DDBJ whole genome shotgun (WGS) entry which is preliminary data.</text>
</comment>
<dbReference type="Proteomes" id="UP000649617">
    <property type="component" value="Unassembled WGS sequence"/>
</dbReference>
<accession>A0A812XB85</accession>
<organism evidence="1 2">
    <name type="scientific">Symbiodinium pilosum</name>
    <name type="common">Dinoflagellate</name>
    <dbReference type="NCBI Taxonomy" id="2952"/>
    <lineage>
        <taxon>Eukaryota</taxon>
        <taxon>Sar</taxon>
        <taxon>Alveolata</taxon>
        <taxon>Dinophyceae</taxon>
        <taxon>Suessiales</taxon>
        <taxon>Symbiodiniaceae</taxon>
        <taxon>Symbiodinium</taxon>
    </lineage>
</organism>
<sequence length="102" mass="11287">RPSESSVLEPSRSVEEALGRCEGLQRALGEERMRLLAKLEEATEAAANRARIARAQLEEDGGYAENWVSHGARSQSTFLSAHSREVSDRNKCCIDRGQCVLQ</sequence>
<name>A0A812XB85_SYMPI</name>
<proteinExistence type="predicted"/>
<dbReference type="AlphaFoldDB" id="A0A812XB85"/>
<dbReference type="EMBL" id="CAJNIZ010045377">
    <property type="protein sequence ID" value="CAE7718516.1"/>
    <property type="molecule type" value="Genomic_DNA"/>
</dbReference>